<dbReference type="EMBL" id="JBBKZT010000076">
    <property type="protein sequence ID" value="MEJ8852830.1"/>
    <property type="molecule type" value="Genomic_DNA"/>
</dbReference>
<evidence type="ECO:0000259" key="1">
    <source>
        <dbReference type="Pfam" id="PF03050"/>
    </source>
</evidence>
<evidence type="ECO:0000313" key="3">
    <source>
        <dbReference type="Proteomes" id="UP001385892"/>
    </source>
</evidence>
<keyword evidence="3" id="KW-1185">Reference proteome</keyword>
<name>A0ABU8X129_9BURK</name>
<feature type="domain" description="Transposase IS66 central" evidence="1">
    <location>
        <begin position="4"/>
        <end position="69"/>
    </location>
</feature>
<dbReference type="RefSeq" id="WP_340348767.1">
    <property type="nucleotide sequence ID" value="NZ_JBBKZT010000076.1"/>
</dbReference>
<dbReference type="InterPro" id="IPR004291">
    <property type="entry name" value="Transposase_IS66_central"/>
</dbReference>
<dbReference type="Pfam" id="PF03050">
    <property type="entry name" value="DDE_Tnp_IS66"/>
    <property type="match status" value="1"/>
</dbReference>
<dbReference type="Proteomes" id="UP001385892">
    <property type="component" value="Unassembled WGS sequence"/>
</dbReference>
<dbReference type="PANTHER" id="PTHR33678:SF1">
    <property type="entry name" value="BLL1576 PROTEIN"/>
    <property type="match status" value="1"/>
</dbReference>
<accession>A0ABU8X129</accession>
<dbReference type="InterPro" id="IPR052344">
    <property type="entry name" value="Transposase-related"/>
</dbReference>
<evidence type="ECO:0000313" key="2">
    <source>
        <dbReference type="EMBL" id="MEJ8852830.1"/>
    </source>
</evidence>
<dbReference type="PANTHER" id="PTHR33678">
    <property type="entry name" value="BLL1576 PROTEIN"/>
    <property type="match status" value="1"/>
</dbReference>
<proteinExistence type="predicted"/>
<sequence>MAQDAPAALYDFTTDRSGTHPRRMLGAWRGLLQADDFSGYAESFRSGVTHAACLVHARRRFAKIVKDAPRGMSPGLAHEA</sequence>
<gene>
    <name evidence="2" type="ORF">WKW82_40010</name>
</gene>
<organism evidence="2 3">
    <name type="scientific">Variovorax rhizosphaerae</name>
    <dbReference type="NCBI Taxonomy" id="1836200"/>
    <lineage>
        <taxon>Bacteria</taxon>
        <taxon>Pseudomonadati</taxon>
        <taxon>Pseudomonadota</taxon>
        <taxon>Betaproteobacteria</taxon>
        <taxon>Burkholderiales</taxon>
        <taxon>Comamonadaceae</taxon>
        <taxon>Variovorax</taxon>
    </lineage>
</organism>
<protein>
    <submittedName>
        <fullName evidence="2">Transposase</fullName>
    </submittedName>
</protein>
<feature type="non-terminal residue" evidence="2">
    <location>
        <position position="80"/>
    </location>
</feature>
<reference evidence="2 3" key="1">
    <citation type="submission" date="2024-03" db="EMBL/GenBank/DDBJ databases">
        <title>Novel species of the genus Variovorax.</title>
        <authorList>
            <person name="Liu Q."/>
            <person name="Xin Y.-H."/>
        </authorList>
    </citation>
    <scope>NUCLEOTIDE SEQUENCE [LARGE SCALE GENOMIC DNA]</scope>
    <source>
        <strain evidence="2 3">KACC 18900</strain>
    </source>
</reference>
<comment type="caution">
    <text evidence="2">The sequence shown here is derived from an EMBL/GenBank/DDBJ whole genome shotgun (WGS) entry which is preliminary data.</text>
</comment>